<reference evidence="3 4" key="1">
    <citation type="submission" date="2023-12" db="EMBL/GenBank/DDBJ databases">
        <title>A high-quality genome assembly for Dillenia turbinata (Dilleniales).</title>
        <authorList>
            <person name="Chanderbali A."/>
        </authorList>
    </citation>
    <scope>NUCLEOTIDE SEQUENCE [LARGE SCALE GENOMIC DNA]</scope>
    <source>
        <strain evidence="3">LSX21</strain>
        <tissue evidence="3">Leaf</tissue>
    </source>
</reference>
<keyword evidence="1" id="KW-0812">Transmembrane</keyword>
<dbReference type="PANTHER" id="PTHR38389">
    <property type="entry name" value="DNA-DIRECTED RNA POLYMERASE SUBUNIT BETA"/>
    <property type="match status" value="1"/>
</dbReference>
<feature type="transmembrane region" description="Helical" evidence="1">
    <location>
        <begin position="57"/>
        <end position="75"/>
    </location>
</feature>
<gene>
    <name evidence="3" type="ORF">RJ641_025418</name>
</gene>
<dbReference type="InterPro" id="IPR057209">
    <property type="entry name" value="DUF7887"/>
</dbReference>
<dbReference type="Proteomes" id="UP001370490">
    <property type="component" value="Unassembled WGS sequence"/>
</dbReference>
<feature type="domain" description="DUF7887" evidence="2">
    <location>
        <begin position="57"/>
        <end position="118"/>
    </location>
</feature>
<comment type="caution">
    <text evidence="3">The sequence shown here is derived from an EMBL/GenBank/DDBJ whole genome shotgun (WGS) entry which is preliminary data.</text>
</comment>
<evidence type="ECO:0000313" key="4">
    <source>
        <dbReference type="Proteomes" id="UP001370490"/>
    </source>
</evidence>
<keyword evidence="4" id="KW-1185">Reference proteome</keyword>
<feature type="transmembrane region" description="Helical" evidence="1">
    <location>
        <begin position="96"/>
        <end position="115"/>
    </location>
</feature>
<keyword evidence="1" id="KW-1133">Transmembrane helix</keyword>
<accession>A0AAN8W9A7</accession>
<protein>
    <recommendedName>
        <fullName evidence="2">DUF7887 domain-containing protein</fullName>
    </recommendedName>
</protein>
<dbReference type="EMBL" id="JBAMMX010000003">
    <property type="protein sequence ID" value="KAK6944316.1"/>
    <property type="molecule type" value="Genomic_DNA"/>
</dbReference>
<dbReference type="Pfam" id="PF25397">
    <property type="entry name" value="DUF7887"/>
    <property type="match status" value="1"/>
</dbReference>
<keyword evidence="1" id="KW-0472">Membrane</keyword>
<evidence type="ECO:0000256" key="1">
    <source>
        <dbReference type="SAM" id="Phobius"/>
    </source>
</evidence>
<name>A0AAN8W9A7_9MAGN</name>
<evidence type="ECO:0000313" key="3">
    <source>
        <dbReference type="EMBL" id="KAK6944316.1"/>
    </source>
</evidence>
<dbReference type="AlphaFoldDB" id="A0AAN8W9A7"/>
<evidence type="ECO:0000259" key="2">
    <source>
        <dbReference type="Pfam" id="PF25397"/>
    </source>
</evidence>
<organism evidence="3 4">
    <name type="scientific">Dillenia turbinata</name>
    <dbReference type="NCBI Taxonomy" id="194707"/>
    <lineage>
        <taxon>Eukaryota</taxon>
        <taxon>Viridiplantae</taxon>
        <taxon>Streptophyta</taxon>
        <taxon>Embryophyta</taxon>
        <taxon>Tracheophyta</taxon>
        <taxon>Spermatophyta</taxon>
        <taxon>Magnoliopsida</taxon>
        <taxon>eudicotyledons</taxon>
        <taxon>Gunneridae</taxon>
        <taxon>Pentapetalae</taxon>
        <taxon>Dilleniales</taxon>
        <taxon>Dilleniaceae</taxon>
        <taxon>Dillenia</taxon>
    </lineage>
</organism>
<sequence length="121" mass="13431">MAMLIPGKGFVPKISSCSYLLQRERRGTKIFATTFAQRKDLSDTSNTKPRPLFQLKVSNIFLSRAILAVFGLGFIDAGYSGDWSRIGVISKESEDLLKIAAFAVVPLCIFLIFSFSKDTED</sequence>
<dbReference type="PANTHER" id="PTHR38389:SF1">
    <property type="entry name" value="DNA-DIRECTED RNA POLYMERASE SUBUNIT BETA"/>
    <property type="match status" value="1"/>
</dbReference>
<proteinExistence type="predicted"/>